<dbReference type="EMBL" id="FXBL01000004">
    <property type="protein sequence ID" value="SMH48047.1"/>
    <property type="molecule type" value="Genomic_DNA"/>
</dbReference>
<feature type="transmembrane region" description="Helical" evidence="1">
    <location>
        <begin position="67"/>
        <end position="91"/>
    </location>
</feature>
<keyword evidence="1" id="KW-1133">Transmembrane helix</keyword>
<keyword evidence="3" id="KW-1185">Reference proteome</keyword>
<evidence type="ECO:0000313" key="2">
    <source>
        <dbReference type="EMBL" id="SMH48047.1"/>
    </source>
</evidence>
<feature type="transmembrane region" description="Helical" evidence="1">
    <location>
        <begin position="228"/>
        <end position="247"/>
    </location>
</feature>
<feature type="transmembrane region" description="Helical" evidence="1">
    <location>
        <begin position="458"/>
        <end position="482"/>
    </location>
</feature>
<evidence type="ECO:0008006" key="4">
    <source>
        <dbReference type="Google" id="ProtNLM"/>
    </source>
</evidence>
<dbReference type="Proteomes" id="UP000193083">
    <property type="component" value="Unassembled WGS sequence"/>
</dbReference>
<gene>
    <name evidence="2" type="ORF">SAMN02982922_3663</name>
</gene>
<reference evidence="3" key="1">
    <citation type="submission" date="2017-04" db="EMBL/GenBank/DDBJ databases">
        <authorList>
            <person name="Varghese N."/>
            <person name="Submissions S."/>
        </authorList>
    </citation>
    <scope>NUCLEOTIDE SEQUENCE [LARGE SCALE GENOMIC DNA]</scope>
    <source>
        <strain evidence="3">B5P</strain>
    </source>
</reference>
<proteinExistence type="predicted"/>
<accession>A0A1X7PA75</accession>
<feature type="transmembrane region" description="Helical" evidence="1">
    <location>
        <begin position="20"/>
        <end position="46"/>
    </location>
</feature>
<name>A0A1X7PA75_9HYPH</name>
<keyword evidence="1" id="KW-0472">Membrane</keyword>
<feature type="transmembrane region" description="Helical" evidence="1">
    <location>
        <begin position="429"/>
        <end position="446"/>
    </location>
</feature>
<feature type="transmembrane region" description="Helical" evidence="1">
    <location>
        <begin position="173"/>
        <end position="194"/>
    </location>
</feature>
<evidence type="ECO:0000256" key="1">
    <source>
        <dbReference type="SAM" id="Phobius"/>
    </source>
</evidence>
<evidence type="ECO:0000313" key="3">
    <source>
        <dbReference type="Proteomes" id="UP000193083"/>
    </source>
</evidence>
<feature type="transmembrane region" description="Helical" evidence="1">
    <location>
        <begin position="97"/>
        <end position="115"/>
    </location>
</feature>
<keyword evidence="1" id="KW-0812">Transmembrane</keyword>
<feature type="transmembrane region" description="Helical" evidence="1">
    <location>
        <begin position="407"/>
        <end position="423"/>
    </location>
</feature>
<dbReference type="AlphaFoldDB" id="A0A1X7PA75"/>
<protein>
    <recommendedName>
        <fullName evidence="4">Glycosyltransferase RgtA/B/C/D-like domain-containing protein</fullName>
    </recommendedName>
</protein>
<sequence>MYGLILPGDLGPYGRWMKAIIAGALLLWAVGTLFMATVPLSGDEVIYAQVARSFADSLLGRQSLSNLAVEVVGFGWFLPGISIVLTPVYLLDSTPDLAFVRLYASVIIFLLWVWTLREVDRQAGRPFAVALLVFPSLDVTWHMFAGSVWGDLPSGLVQAIIFARLLRMTRTLWTGGGIAFADWIYLEFLLVLAFYLRGNLILVAFAVHVFLVCLLVLTLRRETLLRQLVYAVIGAFCFVLAMLPWSVTASRVLGGTVISTSTPVLAFALTFGNAADACLGPCPRKEGSNNIWVSAAKFSRAYGAAHGISELEVQRMMARRALRDLTVSRFLQRVKVNAIRYFSDPADFLQKRFLPSSKLGLSEATVAWLAAAGGLLTGLLYWPFLALLTVANFWIVRSRFEDQIASLAIKLLSICVAIQPFFHTSHPRYWVGLAGIMAIGAAFLYVRTRSSMVPAGQGSAFLTYVQVAYAVALAIVVCVLILA</sequence>
<feature type="transmembrane region" description="Helical" evidence="1">
    <location>
        <begin position="366"/>
        <end position="395"/>
    </location>
</feature>
<feature type="transmembrane region" description="Helical" evidence="1">
    <location>
        <begin position="200"/>
        <end position="219"/>
    </location>
</feature>
<organism evidence="2 3">
    <name type="scientific">Mesorhizobium australicum</name>
    <dbReference type="NCBI Taxonomy" id="536018"/>
    <lineage>
        <taxon>Bacteria</taxon>
        <taxon>Pseudomonadati</taxon>
        <taxon>Pseudomonadota</taxon>
        <taxon>Alphaproteobacteria</taxon>
        <taxon>Hyphomicrobiales</taxon>
        <taxon>Phyllobacteriaceae</taxon>
        <taxon>Mesorhizobium</taxon>
    </lineage>
</organism>